<keyword evidence="2" id="KW-1185">Reference proteome</keyword>
<comment type="caution">
    <text evidence="1">The sequence shown here is derived from an EMBL/GenBank/DDBJ whole genome shotgun (WGS) entry which is preliminary data.</text>
</comment>
<proteinExistence type="predicted"/>
<reference evidence="1 2" key="1">
    <citation type="journal article" date="2008" name="Int. J. Syst. Evol. Microbiol.">
        <title>Description of Roseateles aquatilis sp. nov. and Roseateles terrae sp. nov., in the class Betaproteobacteria, and emended description of the genus Roseateles.</title>
        <authorList>
            <person name="Gomila M."/>
            <person name="Bowien B."/>
            <person name="Falsen E."/>
            <person name="Moore E.R."/>
            <person name="Lalucat J."/>
        </authorList>
    </citation>
    <scope>NUCLEOTIDE SEQUENCE [LARGE SCALE GENOMIC DNA]</scope>
    <source>
        <strain evidence="1 2">CCUG 48205</strain>
    </source>
</reference>
<sequence>MPLITTPNLEAGDDFYAALLEAHQALTPAASMAFNARLILLMANHIGRQDVLAEALAAAAMADAAPDSAPDSESPRGPA</sequence>
<organism evidence="1 2">
    <name type="scientific">Roseateles aquatilis</name>
    <dbReference type="NCBI Taxonomy" id="431061"/>
    <lineage>
        <taxon>Bacteria</taxon>
        <taxon>Pseudomonadati</taxon>
        <taxon>Pseudomonadota</taxon>
        <taxon>Betaproteobacteria</taxon>
        <taxon>Burkholderiales</taxon>
        <taxon>Sphaerotilaceae</taxon>
        <taxon>Roseateles</taxon>
    </lineage>
</organism>
<dbReference type="EMBL" id="NIOF01000001">
    <property type="protein sequence ID" value="OWQ93412.1"/>
    <property type="molecule type" value="Genomic_DNA"/>
</dbReference>
<protein>
    <recommendedName>
        <fullName evidence="3">DUF2783 domain-containing protein</fullName>
    </recommendedName>
</protein>
<gene>
    <name evidence="1" type="ORF">CDN99_02740</name>
</gene>
<dbReference type="Pfam" id="PF10932">
    <property type="entry name" value="DUF2783"/>
    <property type="match status" value="1"/>
</dbReference>
<dbReference type="RefSeq" id="WP_088382557.1">
    <property type="nucleotide sequence ID" value="NZ_NIOF01000001.1"/>
</dbReference>
<evidence type="ECO:0008006" key="3">
    <source>
        <dbReference type="Google" id="ProtNLM"/>
    </source>
</evidence>
<dbReference type="InterPro" id="IPR021233">
    <property type="entry name" value="DUF2783"/>
</dbReference>
<evidence type="ECO:0000313" key="2">
    <source>
        <dbReference type="Proteomes" id="UP000197468"/>
    </source>
</evidence>
<dbReference type="Proteomes" id="UP000197468">
    <property type="component" value="Unassembled WGS sequence"/>
</dbReference>
<dbReference type="OrthoDB" id="6460891at2"/>
<evidence type="ECO:0000313" key="1">
    <source>
        <dbReference type="EMBL" id="OWQ93412.1"/>
    </source>
</evidence>
<accession>A0A246JLC2</accession>
<name>A0A246JLC2_9BURK</name>
<dbReference type="AlphaFoldDB" id="A0A246JLC2"/>